<sequence>MIKGLENLPYEERLKELEKRWLSRDLITIFQYLGGGYKEYRGSLFTRSHMVKTRGKGYKLHQETLCLET</sequence>
<name>A0A2I0UJZ7_LIMLA</name>
<dbReference type="EMBL" id="KZ505714">
    <property type="protein sequence ID" value="PKU46371.1"/>
    <property type="molecule type" value="Genomic_DNA"/>
</dbReference>
<accession>A0A2I0UJZ7</accession>
<keyword evidence="2" id="KW-1185">Reference proteome</keyword>
<reference evidence="2" key="2">
    <citation type="submission" date="2017-12" db="EMBL/GenBank/DDBJ databases">
        <title>Genome sequence of the Bar-tailed Godwit (Limosa lapponica baueri).</title>
        <authorList>
            <person name="Lima N.C.B."/>
            <person name="Parody-Merino A.M."/>
            <person name="Battley P.F."/>
            <person name="Fidler A.E."/>
            <person name="Prosdocimi F."/>
        </authorList>
    </citation>
    <scope>NUCLEOTIDE SEQUENCE [LARGE SCALE GENOMIC DNA]</scope>
</reference>
<proteinExistence type="predicted"/>
<organism evidence="1 2">
    <name type="scientific">Limosa lapponica baueri</name>
    <dbReference type="NCBI Taxonomy" id="1758121"/>
    <lineage>
        <taxon>Eukaryota</taxon>
        <taxon>Metazoa</taxon>
        <taxon>Chordata</taxon>
        <taxon>Craniata</taxon>
        <taxon>Vertebrata</taxon>
        <taxon>Euteleostomi</taxon>
        <taxon>Archelosauria</taxon>
        <taxon>Archosauria</taxon>
        <taxon>Dinosauria</taxon>
        <taxon>Saurischia</taxon>
        <taxon>Theropoda</taxon>
        <taxon>Coelurosauria</taxon>
        <taxon>Aves</taxon>
        <taxon>Neognathae</taxon>
        <taxon>Neoaves</taxon>
        <taxon>Charadriiformes</taxon>
        <taxon>Scolopacidae</taxon>
        <taxon>Limosa</taxon>
    </lineage>
</organism>
<reference evidence="2" key="1">
    <citation type="submission" date="2017-11" db="EMBL/GenBank/DDBJ databases">
        <authorList>
            <person name="Lima N.C."/>
            <person name="Parody-Merino A.M."/>
            <person name="Battley P.F."/>
            <person name="Fidler A.E."/>
            <person name="Prosdocimi F."/>
        </authorList>
    </citation>
    <scope>NUCLEOTIDE SEQUENCE [LARGE SCALE GENOMIC DNA]</scope>
</reference>
<protein>
    <submittedName>
        <fullName evidence="1">Glycerol kinase</fullName>
    </submittedName>
</protein>
<dbReference type="Proteomes" id="UP000233556">
    <property type="component" value="Unassembled WGS sequence"/>
</dbReference>
<evidence type="ECO:0000313" key="2">
    <source>
        <dbReference type="Proteomes" id="UP000233556"/>
    </source>
</evidence>
<dbReference type="AlphaFoldDB" id="A0A2I0UJZ7"/>
<gene>
    <name evidence="1" type="ORF">llap_3349</name>
</gene>
<keyword evidence="1" id="KW-0808">Transferase</keyword>
<keyword evidence="1" id="KW-0418">Kinase</keyword>
<dbReference type="GO" id="GO:0016301">
    <property type="term" value="F:kinase activity"/>
    <property type="evidence" value="ECO:0007669"/>
    <property type="project" value="UniProtKB-KW"/>
</dbReference>
<evidence type="ECO:0000313" key="1">
    <source>
        <dbReference type="EMBL" id="PKU46371.1"/>
    </source>
</evidence>